<protein>
    <submittedName>
        <fullName evidence="1">Uncharacterized protein</fullName>
    </submittedName>
</protein>
<sequence length="60" mass="6915">MTFVVLFNMNTHEEFRYEVPTREAQALIDLTAGGRWMDWAIKDASSDILVPQNLWMGVAK</sequence>
<name>A0A2U8UNK6_9CAUD</name>
<proteinExistence type="predicted"/>
<dbReference type="RefSeq" id="YP_010754714.1">
    <property type="nucleotide sequence ID" value="NC_073462.1"/>
</dbReference>
<evidence type="ECO:0000313" key="1">
    <source>
        <dbReference type="EMBL" id="AWN05314.1"/>
    </source>
</evidence>
<evidence type="ECO:0000313" key="2">
    <source>
        <dbReference type="Proteomes" id="UP000247188"/>
    </source>
</evidence>
<dbReference type="Proteomes" id="UP000247188">
    <property type="component" value="Segment"/>
</dbReference>
<dbReference type="GeneID" id="80019312"/>
<organism evidence="1 2">
    <name type="scientific">Streptomyces phage Ibantik</name>
    <dbReference type="NCBI Taxonomy" id="2182397"/>
    <lineage>
        <taxon>Viruses</taxon>
        <taxon>Duplodnaviria</taxon>
        <taxon>Heunggongvirae</taxon>
        <taxon>Uroviricota</taxon>
        <taxon>Caudoviricetes</taxon>
        <taxon>Ibantikvirus</taxon>
        <taxon>Ibantikvirus ibantik</taxon>
    </lineage>
</organism>
<reference evidence="2" key="1">
    <citation type="submission" date="2018-04" db="EMBL/GenBank/DDBJ databases">
        <authorList>
            <person name="Go L.Y."/>
            <person name="Mitchell J.A."/>
        </authorList>
    </citation>
    <scope>NUCLEOTIDE SEQUENCE [LARGE SCALE GENOMIC DNA]</scope>
</reference>
<keyword evidence="2" id="KW-1185">Reference proteome</keyword>
<dbReference type="KEGG" id="vg:80019312"/>
<accession>A0A2U8UNK6</accession>
<dbReference type="EMBL" id="MH155870">
    <property type="protein sequence ID" value="AWN05314.1"/>
    <property type="molecule type" value="Genomic_DNA"/>
</dbReference>
<gene>
    <name evidence="1" type="primary">92</name>
    <name evidence="1" type="ORF">SEA_IBANTIK_92</name>
</gene>